<keyword evidence="1" id="KW-0378">Hydrolase</keyword>
<proteinExistence type="predicted"/>
<dbReference type="RefSeq" id="YP_008873156.1">
    <property type="nucleotide sequence ID" value="NC_023005.1"/>
</dbReference>
<dbReference type="InterPro" id="IPR029060">
    <property type="entry name" value="PIN-like_dom_sf"/>
</dbReference>
<dbReference type="GeneID" id="17825021"/>
<dbReference type="SUPFAM" id="SSF88723">
    <property type="entry name" value="PIN domain-like"/>
    <property type="match status" value="1"/>
</dbReference>
<dbReference type="Gene3D" id="3.40.50.1010">
    <property type="entry name" value="5'-nuclease"/>
    <property type="match status" value="1"/>
</dbReference>
<keyword evidence="1" id="KW-0540">Nuclease</keyword>
<dbReference type="GO" id="GO:0004527">
    <property type="term" value="F:exonuclease activity"/>
    <property type="evidence" value="ECO:0007669"/>
    <property type="project" value="UniProtKB-KW"/>
</dbReference>
<sequence length="310" mass="35176">MSKPLIIGLALDMDYLIFSAMSASESEMDWGDDVWTLECDHKQARSIMYGTIKQLKKEIAKQLEAKYPKLKAPGAYEFKDICVISGKGNFRMDILETYKGNRVAKRKPVGYPAFCESTMEHYEGQGVDNAFRWNGVEGDDVIGILMTKPEMAGCDRVIGVSCDKDFNTIPGDFFWITKMELVRNSLEDADKWHMRQTLMGDTTDGYGGVPGVGEAFEGCLMKWLDAPKIYEQYEHEFLRGPRKGQTETRVRSLELGENTNGLSLWDCMVTLAQSQGMSEEDLLVQARVARILRASDWDFQKQEPILFVPR</sequence>
<keyword evidence="1" id="KW-0269">Exonuclease</keyword>
<name>V5YUW0_9CAUD</name>
<dbReference type="EMBL" id="AB775549">
    <property type="protein sequence ID" value="BAO20696.1"/>
    <property type="molecule type" value="Genomic_DNA"/>
</dbReference>
<keyword evidence="2" id="KW-1185">Reference proteome</keyword>
<reference evidence="1 2" key="1">
    <citation type="journal article" date="2015" name="J Appl Environ Microbiol">
        <title>Complete Genome Sequence Analysis of Two Pseudomonas plecoglossicida Phages, Potential Therapeutic Agents.</title>
        <authorList>
            <person name="Kawato Y."/>
            <person name="Yasuike M."/>
            <person name="Nakamura Y."/>
            <person name="Shigenobu Y."/>
            <person name="Fujiwara A."/>
            <person name="Sano M."/>
            <person name="Nakai T."/>
        </authorList>
    </citation>
    <scope>NUCLEOTIDE SEQUENCE [LARGE SCALE GENOMIC DNA]</scope>
</reference>
<protein>
    <submittedName>
        <fullName evidence="1">Putative exonuclease</fullName>
    </submittedName>
</protein>
<evidence type="ECO:0000313" key="2">
    <source>
        <dbReference type="Proteomes" id="UP000203191"/>
    </source>
</evidence>
<dbReference type="OrthoDB" id="6588at10239"/>
<dbReference type="Proteomes" id="UP000203191">
    <property type="component" value="Segment"/>
</dbReference>
<accession>V5YUW0</accession>
<organism evidence="1 2">
    <name type="scientific">Pseudomonas phage PPpW-4</name>
    <dbReference type="NCBI Taxonomy" id="1279083"/>
    <lineage>
        <taxon>Viruses</taxon>
        <taxon>Duplodnaviria</taxon>
        <taxon>Heunggongvirae</taxon>
        <taxon>Uroviricota</taxon>
        <taxon>Caudoviricetes</taxon>
        <taxon>Autographivirales</taxon>
        <taxon>Autotranscriptaviridae</taxon>
        <taxon>Studiervirinae</taxon>
        <taxon>Phutvirus</taxon>
        <taxon>Phutvirus PPpW4</taxon>
    </lineage>
</organism>
<dbReference type="KEGG" id="vg:17825021"/>
<evidence type="ECO:0000313" key="1">
    <source>
        <dbReference type="EMBL" id="BAO20696.1"/>
    </source>
</evidence>